<comment type="caution">
    <text evidence="1">The sequence shown here is derived from an EMBL/GenBank/DDBJ whole genome shotgun (WGS) entry which is preliminary data.</text>
</comment>
<proteinExistence type="predicted"/>
<name>A0ACA9M4T9_9GLOM</name>
<accession>A0ACA9M4T9</accession>
<dbReference type="EMBL" id="CAJVQC010006707">
    <property type="protein sequence ID" value="CAG8570076.1"/>
    <property type="molecule type" value="Genomic_DNA"/>
</dbReference>
<feature type="non-terminal residue" evidence="1">
    <location>
        <position position="59"/>
    </location>
</feature>
<dbReference type="Proteomes" id="UP000789920">
    <property type="component" value="Unassembled WGS sequence"/>
</dbReference>
<evidence type="ECO:0000313" key="1">
    <source>
        <dbReference type="EMBL" id="CAG8570076.1"/>
    </source>
</evidence>
<evidence type="ECO:0000313" key="2">
    <source>
        <dbReference type="Proteomes" id="UP000789920"/>
    </source>
</evidence>
<keyword evidence="2" id="KW-1185">Reference proteome</keyword>
<reference evidence="1" key="1">
    <citation type="submission" date="2021-06" db="EMBL/GenBank/DDBJ databases">
        <authorList>
            <person name="Kallberg Y."/>
            <person name="Tangrot J."/>
            <person name="Rosling A."/>
        </authorList>
    </citation>
    <scope>NUCLEOTIDE SEQUENCE</scope>
    <source>
        <strain evidence="1">MA461A</strain>
    </source>
</reference>
<organism evidence="1 2">
    <name type="scientific">Racocetra persica</name>
    <dbReference type="NCBI Taxonomy" id="160502"/>
    <lineage>
        <taxon>Eukaryota</taxon>
        <taxon>Fungi</taxon>
        <taxon>Fungi incertae sedis</taxon>
        <taxon>Mucoromycota</taxon>
        <taxon>Glomeromycotina</taxon>
        <taxon>Glomeromycetes</taxon>
        <taxon>Diversisporales</taxon>
        <taxon>Gigasporaceae</taxon>
        <taxon>Racocetra</taxon>
    </lineage>
</organism>
<gene>
    <name evidence="1" type="ORF">RPERSI_LOCUS4717</name>
</gene>
<sequence length="59" mass="6564">MDEKTSLIFNMNRNTQTAYHNDNGVVVNVYIMTMDDHLVAVNASSVVSLLHRSDSPVQA</sequence>
<protein>
    <submittedName>
        <fullName evidence="1">16616_t:CDS:1</fullName>
    </submittedName>
</protein>